<feature type="transmembrane region" description="Helical" evidence="1">
    <location>
        <begin position="42"/>
        <end position="60"/>
    </location>
</feature>
<protein>
    <recommendedName>
        <fullName evidence="2">Peptidase C39-like domain-containing protein</fullName>
    </recommendedName>
</protein>
<sequence>MEIKKYLKKIILPIHFSFKKFIATIFDETIGIIKKIDYKKKFIILIVVLLFLIFSKNSIYDDAKTVQLNRDNISGVDQPFPFLKDEKEIYNDLKKYSVSSIKAKYIFDNYDKLSAIHRKMLANNKDTTDYIYGYLTNKKVDFELGETYLLKRKYPYYAQWDRRWGYDKIGETNIAIVGCGPTSCAMLISGELNDDSITPNVVSKIEEEGGYFSQYGTKWNFFEYIAKYYNLNCKKISVDKENIDKELIENHPIIASVKPGKFTTIGHIILIVGINDDGEYLLNDPNSLYRSIKKWKYKELSTEINSLWVISKK</sequence>
<keyword evidence="1" id="KW-0472">Membrane</keyword>
<evidence type="ECO:0000259" key="2">
    <source>
        <dbReference type="Pfam" id="PF13529"/>
    </source>
</evidence>
<keyword evidence="1" id="KW-0812">Transmembrane</keyword>
<organism evidence="3 4">
    <name type="scientific">Gemelliphila asaccharolytica</name>
    <dbReference type="NCBI Taxonomy" id="502393"/>
    <lineage>
        <taxon>Bacteria</taxon>
        <taxon>Bacillati</taxon>
        <taxon>Bacillota</taxon>
        <taxon>Bacilli</taxon>
        <taxon>Bacillales</taxon>
        <taxon>Gemellaceae</taxon>
        <taxon>Gemelliphila</taxon>
    </lineage>
</organism>
<keyword evidence="4" id="KW-1185">Reference proteome</keyword>
<dbReference type="Pfam" id="PF13529">
    <property type="entry name" value="Peptidase_C39_2"/>
    <property type="match status" value="1"/>
</dbReference>
<evidence type="ECO:0000313" key="3">
    <source>
        <dbReference type="EMBL" id="KXB57983.1"/>
    </source>
</evidence>
<dbReference type="Gene3D" id="3.90.70.10">
    <property type="entry name" value="Cysteine proteinases"/>
    <property type="match status" value="1"/>
</dbReference>
<dbReference type="InterPro" id="IPR039564">
    <property type="entry name" value="Peptidase_C39-like"/>
</dbReference>
<name>A0ABR5TMN1_9BACL</name>
<dbReference type="EMBL" id="LSDB01000023">
    <property type="protein sequence ID" value="KXB57983.1"/>
    <property type="molecule type" value="Genomic_DNA"/>
</dbReference>
<reference evidence="3 4" key="1">
    <citation type="submission" date="2016-01" db="EMBL/GenBank/DDBJ databases">
        <authorList>
            <person name="Mitreva M."/>
            <person name="Pepin K.H."/>
            <person name="Mihindukulasuriya K.A."/>
            <person name="Fulton R."/>
            <person name="Fronick C."/>
            <person name="O'Laughlin M."/>
            <person name="Miner T."/>
            <person name="Herter B."/>
            <person name="Rosa B.A."/>
            <person name="Cordes M."/>
            <person name="Tomlinson C."/>
            <person name="Wollam A."/>
            <person name="Palsikar V.B."/>
            <person name="Mardis E.R."/>
            <person name="Wilson R.K."/>
        </authorList>
    </citation>
    <scope>NUCLEOTIDE SEQUENCE [LARGE SCALE GENOMIC DNA]</scope>
    <source>
        <strain evidence="3 4">KA00071</strain>
    </source>
</reference>
<keyword evidence="1" id="KW-1133">Transmembrane helix</keyword>
<gene>
    <name evidence="3" type="ORF">HMPREF1871_00649</name>
</gene>
<dbReference type="Proteomes" id="UP000070467">
    <property type="component" value="Unassembled WGS sequence"/>
</dbReference>
<feature type="domain" description="Peptidase C39-like" evidence="2">
    <location>
        <begin position="153"/>
        <end position="286"/>
    </location>
</feature>
<evidence type="ECO:0000313" key="4">
    <source>
        <dbReference type="Proteomes" id="UP000070467"/>
    </source>
</evidence>
<proteinExistence type="predicted"/>
<evidence type="ECO:0000256" key="1">
    <source>
        <dbReference type="SAM" id="Phobius"/>
    </source>
</evidence>
<comment type="caution">
    <text evidence="3">The sequence shown here is derived from an EMBL/GenBank/DDBJ whole genome shotgun (WGS) entry which is preliminary data.</text>
</comment>
<dbReference type="RefSeq" id="WP_066129982.1">
    <property type="nucleotide sequence ID" value="NZ_KQ959874.1"/>
</dbReference>
<accession>A0ABR5TMN1</accession>